<evidence type="ECO:0000256" key="2">
    <source>
        <dbReference type="ARBA" id="ARBA00010488"/>
    </source>
</evidence>
<keyword evidence="6" id="KW-0472">Membrane</keyword>
<evidence type="ECO:0000256" key="1">
    <source>
        <dbReference type="ARBA" id="ARBA00004202"/>
    </source>
</evidence>
<dbReference type="AlphaFoldDB" id="A0A379CAP4"/>
<keyword evidence="4 7" id="KW-0808">Transferase</keyword>
<dbReference type="GO" id="GO:0047355">
    <property type="term" value="F:CDP-glycerol glycerophosphotransferase activity"/>
    <property type="evidence" value="ECO:0007669"/>
    <property type="project" value="UniProtKB-EC"/>
</dbReference>
<dbReference type="Gene3D" id="3.40.50.11820">
    <property type="match status" value="1"/>
</dbReference>
<gene>
    <name evidence="7" type="primary">tagF_2</name>
    <name evidence="7" type="ORF">NCTC12872_01427</name>
</gene>
<name>A0A379CAP4_9PAST</name>
<reference evidence="7 8" key="1">
    <citation type="submission" date="2018-06" db="EMBL/GenBank/DDBJ databases">
        <authorList>
            <consortium name="Pathogen Informatics"/>
            <person name="Doyle S."/>
        </authorList>
    </citation>
    <scope>NUCLEOTIDE SEQUENCE [LARGE SCALE GENOMIC DNA]</scope>
    <source>
        <strain evidence="7 8">NCTC12872</strain>
    </source>
</reference>
<dbReference type="SUPFAM" id="SSF53756">
    <property type="entry name" value="UDP-Glycosyltransferase/glycogen phosphorylase"/>
    <property type="match status" value="1"/>
</dbReference>
<comment type="subcellular location">
    <subcellularLocation>
        <location evidence="1">Cell membrane</location>
        <topology evidence="1">Peripheral membrane protein</topology>
    </subcellularLocation>
</comment>
<dbReference type="InterPro" id="IPR051612">
    <property type="entry name" value="Teichoic_Acid_Biosynth"/>
</dbReference>
<organism evidence="7 8">
    <name type="scientific">Phocoenobacter uteri</name>
    <dbReference type="NCBI Taxonomy" id="146806"/>
    <lineage>
        <taxon>Bacteria</taxon>
        <taxon>Pseudomonadati</taxon>
        <taxon>Pseudomonadota</taxon>
        <taxon>Gammaproteobacteria</taxon>
        <taxon>Pasteurellales</taxon>
        <taxon>Pasteurellaceae</taxon>
        <taxon>Phocoenobacter</taxon>
    </lineage>
</organism>
<keyword evidence="3" id="KW-1003">Cell membrane</keyword>
<dbReference type="GO" id="GO:0019350">
    <property type="term" value="P:teichoic acid biosynthetic process"/>
    <property type="evidence" value="ECO:0007669"/>
    <property type="project" value="UniProtKB-KW"/>
</dbReference>
<dbReference type="InterPro" id="IPR007554">
    <property type="entry name" value="Glycerophosphate_synth"/>
</dbReference>
<dbReference type="InterPro" id="IPR043149">
    <property type="entry name" value="TagF_N"/>
</dbReference>
<dbReference type="InterPro" id="IPR043148">
    <property type="entry name" value="TagF_C"/>
</dbReference>
<dbReference type="Pfam" id="PF04464">
    <property type="entry name" value="Glyphos_transf"/>
    <property type="match status" value="1"/>
</dbReference>
<dbReference type="Proteomes" id="UP000255417">
    <property type="component" value="Unassembled WGS sequence"/>
</dbReference>
<sequence length="405" mass="47483">MSFKKSIKKFLSRYPLLDYIAKCGYTVISRIWFSVKYREVIKPNSFFFESFQGRSASDSPRAIYDRVRKEDPSAICIWAVNSMDNVNFKELFTHKNTVCVVRNSPAYFKALSECQYLIFNSRTPFLLKGKPNQRIIQCWHGTPLKKLGYDLTCDNQPTTSLKGIRYAYSLEAKKCKYFVSPSPHVTACLKSAFLISDEQILELGYPRNDELVVRKQDKTWILNLKKKLGLDLDKKIILYAPTFRDNKYDKKEGFLAENKLSTEAFLKFVKNNDYVVLFRGHYFTKADSGDRHFIDVSRYGNINELMLVSDILITDYSSLMFDYLLLEKPIFLYMYDKEEYSQEVRGIYLDLNKDIPGKICHKEKDLIDALNDIQSNNIDFTYFNKRYNPYEDGDSSLRVLEKIKY</sequence>
<dbReference type="PANTHER" id="PTHR37316">
    <property type="entry name" value="TEICHOIC ACID GLYCEROL-PHOSPHATE PRIMASE"/>
    <property type="match status" value="1"/>
</dbReference>
<evidence type="ECO:0000256" key="3">
    <source>
        <dbReference type="ARBA" id="ARBA00022475"/>
    </source>
</evidence>
<accession>A0A379CAP4</accession>
<evidence type="ECO:0000256" key="6">
    <source>
        <dbReference type="ARBA" id="ARBA00023136"/>
    </source>
</evidence>
<proteinExistence type="inferred from homology"/>
<dbReference type="GO" id="GO:0005886">
    <property type="term" value="C:plasma membrane"/>
    <property type="evidence" value="ECO:0007669"/>
    <property type="project" value="UniProtKB-SubCell"/>
</dbReference>
<dbReference type="PANTHER" id="PTHR37316:SF3">
    <property type="entry name" value="TEICHOIC ACID GLYCEROL-PHOSPHATE TRANSFERASE"/>
    <property type="match status" value="1"/>
</dbReference>
<dbReference type="EC" id="2.7.8.12" evidence="7"/>
<dbReference type="EMBL" id="UGTA01000001">
    <property type="protein sequence ID" value="SUB59442.1"/>
    <property type="molecule type" value="Genomic_DNA"/>
</dbReference>
<protein>
    <submittedName>
        <fullName evidence="7">CDP-glycerol:poly(Glycerophosphate) glycerophosphotransferase</fullName>
        <ecNumber evidence="7">2.7.8.12</ecNumber>
    </submittedName>
</protein>
<keyword evidence="8" id="KW-1185">Reference proteome</keyword>
<evidence type="ECO:0000256" key="5">
    <source>
        <dbReference type="ARBA" id="ARBA00022944"/>
    </source>
</evidence>
<evidence type="ECO:0000256" key="4">
    <source>
        <dbReference type="ARBA" id="ARBA00022679"/>
    </source>
</evidence>
<comment type="similarity">
    <text evidence="2">Belongs to the CDP-glycerol glycerophosphotransferase family.</text>
</comment>
<evidence type="ECO:0000313" key="7">
    <source>
        <dbReference type="EMBL" id="SUB59442.1"/>
    </source>
</evidence>
<dbReference type="OrthoDB" id="9802649at2"/>
<evidence type="ECO:0000313" key="8">
    <source>
        <dbReference type="Proteomes" id="UP000255417"/>
    </source>
</evidence>
<dbReference type="Gene3D" id="3.40.50.12580">
    <property type="match status" value="1"/>
</dbReference>
<dbReference type="RefSeq" id="WP_115315915.1">
    <property type="nucleotide sequence ID" value="NZ_LWIF01000001.1"/>
</dbReference>
<keyword evidence="5" id="KW-0777">Teichoic acid biosynthesis</keyword>